<dbReference type="InterPro" id="IPR008963">
    <property type="entry name" value="Purple_acid_Pase-like_N"/>
</dbReference>
<dbReference type="InterPro" id="IPR004843">
    <property type="entry name" value="Calcineurin-like_PHP"/>
</dbReference>
<dbReference type="AlphaFoldDB" id="A0A5J4RVB4"/>
<organism evidence="4">
    <name type="scientific">termite gut metagenome</name>
    <dbReference type="NCBI Taxonomy" id="433724"/>
    <lineage>
        <taxon>unclassified sequences</taxon>
        <taxon>metagenomes</taxon>
        <taxon>organismal metagenomes</taxon>
    </lineage>
</organism>
<dbReference type="SUPFAM" id="SSF49363">
    <property type="entry name" value="Purple acid phosphatase, N-terminal domain"/>
    <property type="match status" value="1"/>
</dbReference>
<dbReference type="SUPFAM" id="SSF56300">
    <property type="entry name" value="Metallo-dependent phosphatases"/>
    <property type="match status" value="1"/>
</dbReference>
<dbReference type="CDD" id="cd00063">
    <property type="entry name" value="FN3"/>
    <property type="match status" value="1"/>
</dbReference>
<dbReference type="EMBL" id="SNRY01000670">
    <property type="protein sequence ID" value="KAA6337794.1"/>
    <property type="molecule type" value="Genomic_DNA"/>
</dbReference>
<dbReference type="InterPro" id="IPR039331">
    <property type="entry name" value="PAPs-like"/>
</dbReference>
<dbReference type="Gene3D" id="3.60.21.10">
    <property type="match status" value="1"/>
</dbReference>
<name>A0A5J4RVB4_9ZZZZ</name>
<feature type="domain" description="Calcineurin-like phosphoesterase" evidence="2">
    <location>
        <begin position="161"/>
        <end position="354"/>
    </location>
</feature>
<dbReference type="Gene3D" id="2.60.40.380">
    <property type="entry name" value="Purple acid phosphatase-like, N-terminal"/>
    <property type="match status" value="1"/>
</dbReference>
<evidence type="ECO:0008006" key="5">
    <source>
        <dbReference type="Google" id="ProtNLM"/>
    </source>
</evidence>
<comment type="caution">
    <text evidence="4">The sequence shown here is derived from an EMBL/GenBank/DDBJ whole genome shotgun (WGS) entry which is preliminary data.</text>
</comment>
<gene>
    <name evidence="4" type="ORF">EZS27_014154</name>
</gene>
<dbReference type="GO" id="GO:0003993">
    <property type="term" value="F:acid phosphatase activity"/>
    <property type="evidence" value="ECO:0007669"/>
    <property type="project" value="InterPro"/>
</dbReference>
<dbReference type="Pfam" id="PF16656">
    <property type="entry name" value="Pur_ac_phosph_N"/>
    <property type="match status" value="1"/>
</dbReference>
<feature type="domain" description="Purple acid phosphatase N-terminal" evidence="3">
    <location>
        <begin position="61"/>
        <end position="152"/>
    </location>
</feature>
<dbReference type="Pfam" id="PF00149">
    <property type="entry name" value="Metallophos"/>
    <property type="match status" value="1"/>
</dbReference>
<dbReference type="InterPro" id="IPR015914">
    <property type="entry name" value="PAPs_N"/>
</dbReference>
<sequence length="406" mass="45983">MKITIILHRPNRQSTKIRKNGKKASAKQHYFCKNCFWLLVLCMLCTQCMRVTHGPYLCDMTADGVTVVWTTGKKGTGRVELMANEADTATRICYAATAGHIRAARTLHHVRINGLQPGATYRYRVCSRRTDPIMHTLSYGRTAASSNFSFTTHAQEAKDISFLILNDIHSRAKFMNDLCRAVNFKALDFVCFNGDMWEWMMNRRTIFKDCMDVAVELFATETPLVFNRGNHETRGPYAEFLPDYFPTRTGQVYGMFSAGNVCFLTLDCGEDKEDSHREYFGLAAFDTYREEEAAWLKQCVETEEFKTAAARVVFLHIPPTASGGHGSKHLEKILMPILNKANIDIMFAGHNHRYSYHEPNERATFPIVVNGNNTYVLCTIKNGSMEINITGQNPSGNHIIIKSIAK</sequence>
<evidence type="ECO:0000259" key="3">
    <source>
        <dbReference type="Pfam" id="PF16656"/>
    </source>
</evidence>
<dbReference type="InterPro" id="IPR003961">
    <property type="entry name" value="FN3_dom"/>
</dbReference>
<reference evidence="4" key="1">
    <citation type="submission" date="2019-03" db="EMBL/GenBank/DDBJ databases">
        <title>Single cell metagenomics reveals metabolic interactions within the superorganism composed of flagellate Streblomastix strix and complex community of Bacteroidetes bacteria on its surface.</title>
        <authorList>
            <person name="Treitli S.C."/>
            <person name="Kolisko M."/>
            <person name="Husnik F."/>
            <person name="Keeling P."/>
            <person name="Hampl V."/>
        </authorList>
    </citation>
    <scope>NUCLEOTIDE SEQUENCE</scope>
    <source>
        <strain evidence="4">STM</strain>
    </source>
</reference>
<evidence type="ECO:0000256" key="1">
    <source>
        <dbReference type="ARBA" id="ARBA00022729"/>
    </source>
</evidence>
<evidence type="ECO:0000259" key="2">
    <source>
        <dbReference type="Pfam" id="PF00149"/>
    </source>
</evidence>
<keyword evidence="1" id="KW-0732">Signal</keyword>
<dbReference type="PANTHER" id="PTHR22953">
    <property type="entry name" value="ACID PHOSPHATASE RELATED"/>
    <property type="match status" value="1"/>
</dbReference>
<dbReference type="InterPro" id="IPR029052">
    <property type="entry name" value="Metallo-depent_PP-like"/>
</dbReference>
<proteinExistence type="predicted"/>
<evidence type="ECO:0000313" key="4">
    <source>
        <dbReference type="EMBL" id="KAA6337794.1"/>
    </source>
</evidence>
<accession>A0A5J4RVB4</accession>
<dbReference type="PANTHER" id="PTHR22953:SF153">
    <property type="entry name" value="PURPLE ACID PHOSPHATASE"/>
    <property type="match status" value="1"/>
</dbReference>
<protein>
    <recommendedName>
        <fullName evidence="5">3' 5'-cyclic adenosine monophosphate phosphodiesterase CpdA</fullName>
    </recommendedName>
</protein>
<dbReference type="GO" id="GO:0046872">
    <property type="term" value="F:metal ion binding"/>
    <property type="evidence" value="ECO:0007669"/>
    <property type="project" value="InterPro"/>
</dbReference>